<dbReference type="SUPFAM" id="SSF55961">
    <property type="entry name" value="Bet v1-like"/>
    <property type="match status" value="1"/>
</dbReference>
<dbReference type="InterPro" id="IPR013538">
    <property type="entry name" value="ASHA1/2-like_C"/>
</dbReference>
<dbReference type="RefSeq" id="WP_108372954.1">
    <property type="nucleotide sequence ID" value="NZ_CP028811.1"/>
</dbReference>
<dbReference type="EMBL" id="CP028811">
    <property type="protein sequence ID" value="AWA31194.1"/>
    <property type="molecule type" value="Genomic_DNA"/>
</dbReference>
<feature type="domain" description="Activator of Hsp90 ATPase homologue 1/2-like C-terminal" evidence="2">
    <location>
        <begin position="25"/>
        <end position="148"/>
    </location>
</feature>
<evidence type="ECO:0000256" key="1">
    <source>
        <dbReference type="ARBA" id="ARBA00006817"/>
    </source>
</evidence>
<gene>
    <name evidence="3" type="ORF">HYN48_14430</name>
</gene>
<keyword evidence="4" id="KW-1185">Reference proteome</keyword>
<comment type="similarity">
    <text evidence="1">Belongs to the AHA1 family.</text>
</comment>
<dbReference type="CDD" id="cd08894">
    <property type="entry name" value="SRPBCC_CalC_Aha1-like_1"/>
    <property type="match status" value="1"/>
</dbReference>
<proteinExistence type="inferred from homology"/>
<dbReference type="Proteomes" id="UP000244193">
    <property type="component" value="Chromosome"/>
</dbReference>
<protein>
    <submittedName>
        <fullName evidence="3">ATPase</fullName>
    </submittedName>
</protein>
<dbReference type="OrthoDB" id="384974at2"/>
<accession>A0A2S0RHN7</accession>
<dbReference type="Pfam" id="PF08327">
    <property type="entry name" value="AHSA1"/>
    <property type="match status" value="1"/>
</dbReference>
<dbReference type="InterPro" id="IPR023393">
    <property type="entry name" value="START-like_dom_sf"/>
</dbReference>
<dbReference type="AlphaFoldDB" id="A0A2S0RHN7"/>
<organism evidence="3 4">
    <name type="scientific">Flavobacterium magnum</name>
    <dbReference type="NCBI Taxonomy" id="2162713"/>
    <lineage>
        <taxon>Bacteria</taxon>
        <taxon>Pseudomonadati</taxon>
        <taxon>Bacteroidota</taxon>
        <taxon>Flavobacteriia</taxon>
        <taxon>Flavobacteriales</taxon>
        <taxon>Flavobacteriaceae</taxon>
        <taxon>Flavobacterium</taxon>
    </lineage>
</organism>
<evidence type="ECO:0000313" key="3">
    <source>
        <dbReference type="EMBL" id="AWA31194.1"/>
    </source>
</evidence>
<dbReference type="Gene3D" id="3.30.530.20">
    <property type="match status" value="1"/>
</dbReference>
<sequence>MRNFFETTPDCEIVTTRIFEFADSLVFKAWREPDHLKKWWGPEGFTNTFHAFDFSEGGMWDFTMHGPEKGNYHNVVEFLRIEEPRLIAWKRHSQPLFNVQATFEALQDDRTRLTFKMVFDAAAECDKLKKFVVDKNEENFDRLQKELEIMAHQ</sequence>
<dbReference type="KEGG" id="fmg:HYN48_14430"/>
<name>A0A2S0RHN7_9FLAO</name>
<evidence type="ECO:0000259" key="2">
    <source>
        <dbReference type="Pfam" id="PF08327"/>
    </source>
</evidence>
<reference evidence="3 4" key="1">
    <citation type="submission" date="2018-04" db="EMBL/GenBank/DDBJ databases">
        <title>Genome sequencing of Flavobacterium sp. HYN0048.</title>
        <authorList>
            <person name="Yi H."/>
            <person name="Baek C."/>
        </authorList>
    </citation>
    <scope>NUCLEOTIDE SEQUENCE [LARGE SCALE GENOMIC DNA]</scope>
    <source>
        <strain evidence="3 4">HYN0048</strain>
    </source>
</reference>
<evidence type="ECO:0000313" key="4">
    <source>
        <dbReference type="Proteomes" id="UP000244193"/>
    </source>
</evidence>